<organism evidence="19 20">
    <name type="scientific">Coleofasciculus chthonoplastes PCC 7420</name>
    <dbReference type="NCBI Taxonomy" id="118168"/>
    <lineage>
        <taxon>Bacteria</taxon>
        <taxon>Bacillati</taxon>
        <taxon>Cyanobacteriota</taxon>
        <taxon>Cyanophyceae</taxon>
        <taxon>Coleofasciculales</taxon>
        <taxon>Coleofasciculaceae</taxon>
        <taxon>Coleofasciculus</taxon>
    </lineage>
</organism>
<evidence type="ECO:0000259" key="18">
    <source>
        <dbReference type="PROSITE" id="PS51918"/>
    </source>
</evidence>
<dbReference type="PANTHER" id="PTHR22976:SF2">
    <property type="entry name" value="BIOTIN SYNTHASE, MITOCHONDRIAL"/>
    <property type="match status" value="1"/>
</dbReference>
<dbReference type="SMART" id="SM00876">
    <property type="entry name" value="BATS"/>
    <property type="match status" value="1"/>
</dbReference>
<evidence type="ECO:0000256" key="4">
    <source>
        <dbReference type="ARBA" id="ARBA00012236"/>
    </source>
</evidence>
<evidence type="ECO:0000313" key="20">
    <source>
        <dbReference type="Proteomes" id="UP000003835"/>
    </source>
</evidence>
<gene>
    <name evidence="16" type="primary">bioB</name>
    <name evidence="19" type="ORF">MC7420_6673</name>
</gene>
<evidence type="ECO:0000256" key="3">
    <source>
        <dbReference type="ARBA" id="ARBA00011738"/>
    </source>
</evidence>
<feature type="binding site" evidence="16 17">
    <location>
        <position position="124"/>
    </location>
    <ligand>
        <name>[4Fe-4S] cluster</name>
        <dbReference type="ChEBI" id="CHEBI:49883"/>
        <note>4Fe-4S-S-AdoMet</note>
    </ligand>
</feature>
<dbReference type="PROSITE" id="PS51918">
    <property type="entry name" value="RADICAL_SAM"/>
    <property type="match status" value="1"/>
</dbReference>
<dbReference type="HAMAP" id="MF_01694">
    <property type="entry name" value="BioB"/>
    <property type="match status" value="1"/>
</dbReference>
<keyword evidence="6 16" id="KW-0808">Transferase</keyword>
<dbReference type="Pfam" id="PF04055">
    <property type="entry name" value="Radical_SAM"/>
    <property type="match status" value="1"/>
</dbReference>
<comment type="catalytic activity">
    <reaction evidence="13 16">
        <text>(4R,5S)-dethiobiotin + (sulfur carrier)-SH + 2 reduced [2Fe-2S]-[ferredoxin] + 2 S-adenosyl-L-methionine = (sulfur carrier)-H + biotin + 2 5'-deoxyadenosine + 2 L-methionine + 2 oxidized [2Fe-2S]-[ferredoxin]</text>
        <dbReference type="Rhea" id="RHEA:22060"/>
        <dbReference type="Rhea" id="RHEA-COMP:10000"/>
        <dbReference type="Rhea" id="RHEA-COMP:10001"/>
        <dbReference type="Rhea" id="RHEA-COMP:14737"/>
        <dbReference type="Rhea" id="RHEA-COMP:14739"/>
        <dbReference type="ChEBI" id="CHEBI:17319"/>
        <dbReference type="ChEBI" id="CHEBI:29917"/>
        <dbReference type="ChEBI" id="CHEBI:33737"/>
        <dbReference type="ChEBI" id="CHEBI:33738"/>
        <dbReference type="ChEBI" id="CHEBI:57586"/>
        <dbReference type="ChEBI" id="CHEBI:57844"/>
        <dbReference type="ChEBI" id="CHEBI:59789"/>
        <dbReference type="ChEBI" id="CHEBI:64428"/>
        <dbReference type="ChEBI" id="CHEBI:149473"/>
        <dbReference type="EC" id="2.8.1.6"/>
    </reaction>
</comment>
<dbReference type="NCBIfam" id="TIGR00433">
    <property type="entry name" value="bioB"/>
    <property type="match status" value="1"/>
</dbReference>
<feature type="domain" description="Radical SAM core" evidence="18">
    <location>
        <begin position="106"/>
        <end position="341"/>
    </location>
</feature>
<dbReference type="SMART" id="SM00729">
    <property type="entry name" value="Elp3"/>
    <property type="match status" value="1"/>
</dbReference>
<dbReference type="Gene3D" id="3.20.20.70">
    <property type="entry name" value="Aldolase class I"/>
    <property type="match status" value="1"/>
</dbReference>
<keyword evidence="5 16" id="KW-0004">4Fe-4S</keyword>
<evidence type="ECO:0000256" key="8">
    <source>
        <dbReference type="ARBA" id="ARBA00022714"/>
    </source>
</evidence>
<dbReference type="PIRSF" id="PIRSF001619">
    <property type="entry name" value="Biotin_synth"/>
    <property type="match status" value="1"/>
</dbReference>
<keyword evidence="10 16" id="KW-0093">Biotin biosynthesis</keyword>
<reference evidence="19 20" key="1">
    <citation type="submission" date="2008-07" db="EMBL/GenBank/DDBJ databases">
        <authorList>
            <person name="Tandeau de Marsac N."/>
            <person name="Ferriera S."/>
            <person name="Johnson J."/>
            <person name="Kravitz S."/>
            <person name="Beeson K."/>
            <person name="Sutton G."/>
            <person name="Rogers Y.-H."/>
            <person name="Friedman R."/>
            <person name="Frazier M."/>
            <person name="Venter J.C."/>
        </authorList>
    </citation>
    <scope>NUCLEOTIDE SEQUENCE [LARGE SCALE GENOMIC DNA]</scope>
    <source>
        <strain evidence="19 20">PCC 7420</strain>
    </source>
</reference>
<evidence type="ECO:0000256" key="2">
    <source>
        <dbReference type="ARBA" id="ARBA00010765"/>
    </source>
</evidence>
<dbReference type="GO" id="GO:0051537">
    <property type="term" value="F:2 iron, 2 sulfur cluster binding"/>
    <property type="evidence" value="ECO:0007669"/>
    <property type="project" value="UniProtKB-KW"/>
</dbReference>
<keyword evidence="20" id="KW-1185">Reference proteome</keyword>
<comment type="function">
    <text evidence="14 16">Catalyzes the conversion of dethiobiotin (DTB) to biotin by the insertion of a sulfur atom into dethiobiotin via a radical-based mechanism.</text>
</comment>
<dbReference type="SFLD" id="SFLDS00029">
    <property type="entry name" value="Radical_SAM"/>
    <property type="match status" value="1"/>
</dbReference>
<comment type="cofactor">
    <cofactor evidence="16 17">
        <name>[4Fe-4S] cluster</name>
        <dbReference type="ChEBI" id="CHEBI:49883"/>
    </cofactor>
    <text evidence="16 17">Binds 1 [4Fe-4S] cluster. The cluster is coordinated with 3 cysteines and an exchangeable S-adenosyl-L-methionine.</text>
</comment>
<evidence type="ECO:0000256" key="9">
    <source>
        <dbReference type="ARBA" id="ARBA00022723"/>
    </source>
</evidence>
<evidence type="ECO:0000256" key="6">
    <source>
        <dbReference type="ARBA" id="ARBA00022679"/>
    </source>
</evidence>
<feature type="binding site" evidence="16 17">
    <location>
        <position position="266"/>
    </location>
    <ligand>
        <name>[2Fe-2S] cluster</name>
        <dbReference type="ChEBI" id="CHEBI:190135"/>
    </ligand>
</feature>
<dbReference type="Pfam" id="PF06968">
    <property type="entry name" value="BATS"/>
    <property type="match status" value="1"/>
</dbReference>
<protein>
    <recommendedName>
        <fullName evidence="15 16">Biotin synthase</fullName>
        <ecNumber evidence="4 16">2.8.1.6</ecNumber>
    </recommendedName>
</protein>
<evidence type="ECO:0000256" key="7">
    <source>
        <dbReference type="ARBA" id="ARBA00022691"/>
    </source>
</evidence>
<evidence type="ECO:0000256" key="13">
    <source>
        <dbReference type="ARBA" id="ARBA00051157"/>
    </source>
</evidence>
<feature type="binding site" evidence="16 17">
    <location>
        <position position="336"/>
    </location>
    <ligand>
        <name>[2Fe-2S] cluster</name>
        <dbReference type="ChEBI" id="CHEBI:190135"/>
    </ligand>
</feature>
<dbReference type="InterPro" id="IPR024177">
    <property type="entry name" value="Biotin_synthase"/>
</dbReference>
<comment type="subunit">
    <text evidence="3 16">Homodimer.</text>
</comment>
<evidence type="ECO:0000256" key="14">
    <source>
        <dbReference type="ARBA" id="ARBA00057568"/>
    </source>
</evidence>
<keyword evidence="8 16" id="KW-0001">2Fe-2S</keyword>
<sequence>MNMHLDLFVGGNSPDADRSGTDVRPLAAIMMVQTPLRQSDNSLHPDTANSSASVPTSVRDWLNALAQRIIAGDRINREEALKLTQIEGQDNILLLCEAADQVRQACCGNTVDLCSIVNIKSGSCSENCGFCAQSAHHPGKDSPIYGLKSPEEILAQAKAADAAGAKRFCLVSQGRGPKYQSPKSTEFEQILETVQRIISETGIKPCCALGEVTPEQAQALKEAGVTRYNHNLEASENFFPEIVTTHRWRDRVETIKHLKAAGIQACTGGILGMGETWEDRVDLALALRELEVESVPLNLLNPRQGTPLGEQTKLDPYQALKAIAIFRLILPEQIIRYAGGREAVMGELQALGLKAGINAMLIGHYLTTLGQPPEHDHAMLESLCLTGGEAPLPGEHQSQQV</sequence>
<dbReference type="Proteomes" id="UP000003835">
    <property type="component" value="Unassembled WGS sequence"/>
</dbReference>
<comment type="pathway">
    <text evidence="1 16">Cofactor biosynthesis; biotin biosynthesis; biotin from 7,8-diaminononanoate: step 2/2.</text>
</comment>
<dbReference type="InterPro" id="IPR058240">
    <property type="entry name" value="rSAM_sf"/>
</dbReference>
<dbReference type="InterPro" id="IPR006638">
    <property type="entry name" value="Elp3/MiaA/NifB-like_rSAM"/>
</dbReference>
<evidence type="ECO:0000256" key="5">
    <source>
        <dbReference type="ARBA" id="ARBA00022485"/>
    </source>
</evidence>
<dbReference type="HOGENOM" id="CLU_033172_2_1_3"/>
<keyword evidence="11 16" id="KW-0408">Iron</keyword>
<keyword evidence="7 16" id="KW-0949">S-adenosyl-L-methionine</keyword>
<dbReference type="GO" id="GO:0051539">
    <property type="term" value="F:4 iron, 4 sulfur cluster binding"/>
    <property type="evidence" value="ECO:0007669"/>
    <property type="project" value="UniProtKB-KW"/>
</dbReference>
<dbReference type="GO" id="GO:0009102">
    <property type="term" value="P:biotin biosynthetic process"/>
    <property type="evidence" value="ECO:0007669"/>
    <property type="project" value="UniProtKB-UniRule"/>
</dbReference>
<dbReference type="CDD" id="cd01335">
    <property type="entry name" value="Radical_SAM"/>
    <property type="match status" value="1"/>
</dbReference>
<feature type="binding site" evidence="16 17">
    <location>
        <position position="131"/>
    </location>
    <ligand>
        <name>[4Fe-4S] cluster</name>
        <dbReference type="ChEBI" id="CHEBI:49883"/>
        <note>4Fe-4S-S-AdoMet</note>
    </ligand>
</feature>
<dbReference type="UniPathway" id="UPA00078">
    <property type="reaction ID" value="UER00162"/>
</dbReference>
<proteinExistence type="inferred from homology"/>
<dbReference type="STRING" id="118168.MC7420_6673"/>
<evidence type="ECO:0000256" key="16">
    <source>
        <dbReference type="HAMAP-Rule" id="MF_01694"/>
    </source>
</evidence>
<accession>B4VWP6</accession>
<feature type="binding site" evidence="16 17">
    <location>
        <position position="169"/>
    </location>
    <ligand>
        <name>[2Fe-2S] cluster</name>
        <dbReference type="ChEBI" id="CHEBI:190135"/>
    </ligand>
</feature>
<evidence type="ECO:0000256" key="11">
    <source>
        <dbReference type="ARBA" id="ARBA00023004"/>
    </source>
</evidence>
<dbReference type="eggNOG" id="COG0502">
    <property type="taxonomic scope" value="Bacteria"/>
</dbReference>
<evidence type="ECO:0000313" key="19">
    <source>
        <dbReference type="EMBL" id="EDX73625.1"/>
    </source>
</evidence>
<dbReference type="InterPro" id="IPR010722">
    <property type="entry name" value="BATS_dom"/>
</dbReference>
<dbReference type="SFLD" id="SFLDG01060">
    <property type="entry name" value="BATS_domain_containing"/>
    <property type="match status" value="1"/>
</dbReference>
<dbReference type="EC" id="2.8.1.6" evidence="4 16"/>
<dbReference type="InterPro" id="IPR002684">
    <property type="entry name" value="Biotin_synth/BioAB"/>
</dbReference>
<evidence type="ECO:0000256" key="12">
    <source>
        <dbReference type="ARBA" id="ARBA00023014"/>
    </source>
</evidence>
<dbReference type="AlphaFoldDB" id="B4VWP6"/>
<evidence type="ECO:0000256" key="17">
    <source>
        <dbReference type="PIRSR" id="PIRSR001619-1"/>
    </source>
</evidence>
<dbReference type="InterPro" id="IPR013785">
    <property type="entry name" value="Aldolase_TIM"/>
</dbReference>
<keyword evidence="9 16" id="KW-0479">Metal-binding</keyword>
<dbReference type="SUPFAM" id="SSF102114">
    <property type="entry name" value="Radical SAM enzymes"/>
    <property type="match status" value="1"/>
</dbReference>
<dbReference type="SFLD" id="SFLDG01278">
    <property type="entry name" value="biotin_synthase_like"/>
    <property type="match status" value="1"/>
</dbReference>
<feature type="binding site" evidence="16 17">
    <location>
        <position position="206"/>
    </location>
    <ligand>
        <name>[2Fe-2S] cluster</name>
        <dbReference type="ChEBI" id="CHEBI:190135"/>
    </ligand>
</feature>
<feature type="binding site" evidence="16 17">
    <location>
        <position position="128"/>
    </location>
    <ligand>
        <name>[4Fe-4S] cluster</name>
        <dbReference type="ChEBI" id="CHEBI:49883"/>
        <note>4Fe-4S-S-AdoMet</note>
    </ligand>
</feature>
<dbReference type="InterPro" id="IPR007197">
    <property type="entry name" value="rSAM"/>
</dbReference>
<comment type="similarity">
    <text evidence="2 16">Belongs to the radical SAM superfamily. Biotin synthase family.</text>
</comment>
<name>B4VWP6_9CYAN</name>
<comment type="cofactor">
    <cofactor evidence="16">
        <name>[2Fe-2S] cluster</name>
        <dbReference type="ChEBI" id="CHEBI:190135"/>
    </cofactor>
    <text evidence="16">Binds 1 [2Fe-2S] cluster. The cluster is coordinated with 3 cysteines and 1 arginine.</text>
</comment>
<evidence type="ECO:0000256" key="10">
    <source>
        <dbReference type="ARBA" id="ARBA00022756"/>
    </source>
</evidence>
<dbReference type="EMBL" id="DS989856">
    <property type="protein sequence ID" value="EDX73625.1"/>
    <property type="molecule type" value="Genomic_DNA"/>
</dbReference>
<keyword evidence="12 16" id="KW-0411">Iron-sulfur</keyword>
<dbReference type="GO" id="GO:0004076">
    <property type="term" value="F:biotin synthase activity"/>
    <property type="evidence" value="ECO:0007669"/>
    <property type="project" value="UniProtKB-UniRule"/>
</dbReference>
<evidence type="ECO:0000256" key="1">
    <source>
        <dbReference type="ARBA" id="ARBA00004942"/>
    </source>
</evidence>
<dbReference type="PANTHER" id="PTHR22976">
    <property type="entry name" value="BIOTIN SYNTHASE"/>
    <property type="match status" value="1"/>
</dbReference>
<dbReference type="GO" id="GO:0005506">
    <property type="term" value="F:iron ion binding"/>
    <property type="evidence" value="ECO:0007669"/>
    <property type="project" value="UniProtKB-UniRule"/>
</dbReference>
<comment type="cofactor">
    <cofactor evidence="17">
        <name>[2Fe-2S] cluster</name>
        <dbReference type="ChEBI" id="CHEBI:190135"/>
    </cofactor>
    <text evidence="17">Binds 1 [2Fe-2S] cluster. The cluster is coordinated with 3 cysteines and 1 arginine.</text>
</comment>
<dbReference type="FunFam" id="3.20.20.70:FF:000026">
    <property type="entry name" value="Biotin synthase"/>
    <property type="match status" value="1"/>
</dbReference>
<evidence type="ECO:0000256" key="15">
    <source>
        <dbReference type="ARBA" id="ARBA00070199"/>
    </source>
</evidence>